<keyword evidence="1" id="KW-1133">Transmembrane helix</keyword>
<evidence type="ECO:0000256" key="1">
    <source>
        <dbReference type="SAM" id="Phobius"/>
    </source>
</evidence>
<keyword evidence="1" id="KW-0812">Transmembrane</keyword>
<feature type="transmembrane region" description="Helical" evidence="1">
    <location>
        <begin position="15"/>
        <end position="37"/>
    </location>
</feature>
<feature type="transmembrane region" description="Helical" evidence="1">
    <location>
        <begin position="57"/>
        <end position="78"/>
    </location>
</feature>
<feature type="transmembrane region" description="Helical" evidence="1">
    <location>
        <begin position="98"/>
        <end position="124"/>
    </location>
</feature>
<reference evidence="2 3" key="1">
    <citation type="submission" date="2020-08" db="EMBL/GenBank/DDBJ databases">
        <title>Genome public.</title>
        <authorList>
            <person name="Liu C."/>
            <person name="Sun Q."/>
        </authorList>
    </citation>
    <scope>NUCLEOTIDE SEQUENCE [LARGE SCALE GENOMIC DNA]</scope>
    <source>
        <strain evidence="2 3">NSJ-37</strain>
    </source>
</reference>
<evidence type="ECO:0008006" key="4">
    <source>
        <dbReference type="Google" id="ProtNLM"/>
    </source>
</evidence>
<feature type="transmembrane region" description="Helical" evidence="1">
    <location>
        <begin position="207"/>
        <end position="227"/>
    </location>
</feature>
<keyword evidence="3" id="KW-1185">Reference proteome</keyword>
<name>A0ABR7MXS4_9FIRM</name>
<gene>
    <name evidence="2" type="ORF">H8704_00805</name>
</gene>
<proteinExistence type="predicted"/>
<dbReference type="EMBL" id="JACRSX010000001">
    <property type="protein sequence ID" value="MBC8561181.1"/>
    <property type="molecule type" value="Genomic_DNA"/>
</dbReference>
<accession>A0ABR7MXS4</accession>
<protein>
    <recommendedName>
        <fullName evidence="4">ABC-2 family transporter protein</fullName>
    </recommendedName>
</protein>
<dbReference type="Proteomes" id="UP000606193">
    <property type="component" value="Unassembled WGS sequence"/>
</dbReference>
<comment type="caution">
    <text evidence="2">The sequence shown here is derived from an EMBL/GenBank/DDBJ whole genome shotgun (WGS) entry which is preliminary data.</text>
</comment>
<organism evidence="2 3">
    <name type="scientific">Jutongia huaianensis</name>
    <dbReference type="NCBI Taxonomy" id="2763668"/>
    <lineage>
        <taxon>Bacteria</taxon>
        <taxon>Bacillati</taxon>
        <taxon>Bacillota</taxon>
        <taxon>Clostridia</taxon>
        <taxon>Lachnospirales</taxon>
        <taxon>Lachnospiraceae</taxon>
        <taxon>Jutongia</taxon>
    </lineage>
</organism>
<dbReference type="RefSeq" id="WP_118677140.1">
    <property type="nucleotide sequence ID" value="NZ_JACRSX010000001.1"/>
</dbReference>
<evidence type="ECO:0000313" key="2">
    <source>
        <dbReference type="EMBL" id="MBC8561181.1"/>
    </source>
</evidence>
<sequence length="305" mass="35428">MIRYIWQEYVHKTLLSARFIVVVSSLLLMMIMLFQGMSVQMKKMGYQVGVFEMLPSFLFYNTGTIIYFGVFLFLIAVLPRWDGSMNEILRLGKRKWFFAQYIYIFFTSVIYFLIWTGGFILALFPRIIWNNEWSSLAKMAIDPQQSVFFWMNLNLNVNLQFSDLIMNIGSPGKVYLLTFMLTVLGSFFIGIFMITVNICFRRGVGTVLAYLMVGVQTMSGILAMLFGKNLIHFEGYKQVKNLLERMQYYISPLYQSDLFTMAIHNARPIAQRIGIGVIYFAILILLVTLFGMCMIRKIDLCKENA</sequence>
<evidence type="ECO:0000313" key="3">
    <source>
        <dbReference type="Proteomes" id="UP000606193"/>
    </source>
</evidence>
<feature type="transmembrane region" description="Helical" evidence="1">
    <location>
        <begin position="273"/>
        <end position="295"/>
    </location>
</feature>
<feature type="transmembrane region" description="Helical" evidence="1">
    <location>
        <begin position="174"/>
        <end position="200"/>
    </location>
</feature>
<keyword evidence="1" id="KW-0472">Membrane</keyword>